<dbReference type="SUPFAM" id="SSF51679">
    <property type="entry name" value="Bacterial luciferase-like"/>
    <property type="match status" value="1"/>
</dbReference>
<organism evidence="3">
    <name type="scientific">marine metagenome</name>
    <dbReference type="NCBI Taxonomy" id="408172"/>
    <lineage>
        <taxon>unclassified sequences</taxon>
        <taxon>metagenomes</taxon>
        <taxon>ecological metagenomes</taxon>
    </lineage>
</organism>
<gene>
    <name evidence="3" type="ORF">METZ01_LOCUS432411</name>
</gene>
<protein>
    <recommendedName>
        <fullName evidence="2">Luciferase-like domain-containing protein</fullName>
    </recommendedName>
</protein>
<evidence type="ECO:0000256" key="1">
    <source>
        <dbReference type="ARBA" id="ARBA00023002"/>
    </source>
</evidence>
<dbReference type="PANTHER" id="PTHR43244">
    <property type="match status" value="1"/>
</dbReference>
<dbReference type="Pfam" id="PF00296">
    <property type="entry name" value="Bac_luciferase"/>
    <property type="match status" value="1"/>
</dbReference>
<sequence>MNRIAIAFPGGPSPAEIVECVKLAESLGYESAWVAEGHGGDQFSILSACATQTSTIKLGTAISSVFVRSIPTIAMAAATVDQISDGRFILGLGSSHRVQVKPEHGIDYAKPITLVRESVEIVRTLLHDGSVQYTGETVTIENFDLWFSPKRRDIPIYLAGLFQKMISVCGEIADGLILTRSTLQTCNQTRKWICEGAARSGRDPSN</sequence>
<evidence type="ECO:0000313" key="3">
    <source>
        <dbReference type="EMBL" id="SVD79557.1"/>
    </source>
</evidence>
<dbReference type="InterPro" id="IPR036661">
    <property type="entry name" value="Luciferase-like_sf"/>
</dbReference>
<evidence type="ECO:0000259" key="2">
    <source>
        <dbReference type="Pfam" id="PF00296"/>
    </source>
</evidence>
<dbReference type="GO" id="GO:0016705">
    <property type="term" value="F:oxidoreductase activity, acting on paired donors, with incorporation or reduction of molecular oxygen"/>
    <property type="evidence" value="ECO:0007669"/>
    <property type="project" value="InterPro"/>
</dbReference>
<keyword evidence="1" id="KW-0560">Oxidoreductase</keyword>
<dbReference type="InterPro" id="IPR050564">
    <property type="entry name" value="F420-G6PD/mer"/>
</dbReference>
<dbReference type="InterPro" id="IPR011251">
    <property type="entry name" value="Luciferase-like_dom"/>
</dbReference>
<dbReference type="EMBL" id="UINC01173775">
    <property type="protein sequence ID" value="SVD79557.1"/>
    <property type="molecule type" value="Genomic_DNA"/>
</dbReference>
<dbReference type="Gene3D" id="3.20.20.30">
    <property type="entry name" value="Luciferase-like domain"/>
    <property type="match status" value="1"/>
</dbReference>
<dbReference type="AlphaFoldDB" id="A0A382Y891"/>
<dbReference type="PANTHER" id="PTHR43244:SF1">
    <property type="entry name" value="5,10-METHYLENETETRAHYDROMETHANOPTERIN REDUCTASE"/>
    <property type="match status" value="1"/>
</dbReference>
<reference evidence="3" key="1">
    <citation type="submission" date="2018-05" db="EMBL/GenBank/DDBJ databases">
        <authorList>
            <person name="Lanie J.A."/>
            <person name="Ng W.-L."/>
            <person name="Kazmierczak K.M."/>
            <person name="Andrzejewski T.M."/>
            <person name="Davidsen T.M."/>
            <person name="Wayne K.J."/>
            <person name="Tettelin H."/>
            <person name="Glass J.I."/>
            <person name="Rusch D."/>
            <person name="Podicherti R."/>
            <person name="Tsui H.-C.T."/>
            <person name="Winkler M.E."/>
        </authorList>
    </citation>
    <scope>NUCLEOTIDE SEQUENCE</scope>
</reference>
<feature type="domain" description="Luciferase-like" evidence="2">
    <location>
        <begin position="12"/>
        <end position="205"/>
    </location>
</feature>
<name>A0A382Y891_9ZZZZ</name>
<accession>A0A382Y891</accession>
<proteinExistence type="predicted"/>
<feature type="non-terminal residue" evidence="3">
    <location>
        <position position="206"/>
    </location>
</feature>